<feature type="chain" id="PRO_5044871672" evidence="1">
    <location>
        <begin position="21"/>
        <end position="192"/>
    </location>
</feature>
<dbReference type="EMBL" id="OZ075112">
    <property type="protein sequence ID" value="CAL4969928.1"/>
    <property type="molecule type" value="Genomic_DNA"/>
</dbReference>
<keyword evidence="1" id="KW-0732">Signal</keyword>
<dbReference type="PANTHER" id="PTHR31257:SF17">
    <property type="entry name" value="RICIN B LECTIN DOMAIN-CONTAINING PROTEIN"/>
    <property type="match status" value="1"/>
</dbReference>
<evidence type="ECO:0000256" key="1">
    <source>
        <dbReference type="SAM" id="SignalP"/>
    </source>
</evidence>
<dbReference type="Proteomes" id="UP001497457">
    <property type="component" value="Chromosome 2b"/>
</dbReference>
<protein>
    <submittedName>
        <fullName evidence="2">Uncharacterized protein</fullName>
    </submittedName>
</protein>
<name>A0ABC8ZYJ8_9POAL</name>
<dbReference type="PANTHER" id="PTHR31257">
    <property type="entry name" value="RICIN B-LIKE LECTIN EULS3"/>
    <property type="match status" value="1"/>
</dbReference>
<dbReference type="AlphaFoldDB" id="A0ABC8ZYJ8"/>
<evidence type="ECO:0000313" key="3">
    <source>
        <dbReference type="Proteomes" id="UP001497457"/>
    </source>
</evidence>
<feature type="signal peptide" evidence="1">
    <location>
        <begin position="1"/>
        <end position="20"/>
    </location>
</feature>
<dbReference type="InterPro" id="IPR035992">
    <property type="entry name" value="Ricin_B-like_lectins"/>
</dbReference>
<reference evidence="2 3" key="2">
    <citation type="submission" date="2024-10" db="EMBL/GenBank/DDBJ databases">
        <authorList>
            <person name="Ryan C."/>
        </authorList>
    </citation>
    <scope>NUCLEOTIDE SEQUENCE [LARGE SCALE GENOMIC DNA]</scope>
</reference>
<gene>
    <name evidence="2" type="ORF">URODEC1_LOCUS49836</name>
</gene>
<organism evidence="2 3">
    <name type="scientific">Urochloa decumbens</name>
    <dbReference type="NCBI Taxonomy" id="240449"/>
    <lineage>
        <taxon>Eukaryota</taxon>
        <taxon>Viridiplantae</taxon>
        <taxon>Streptophyta</taxon>
        <taxon>Embryophyta</taxon>
        <taxon>Tracheophyta</taxon>
        <taxon>Spermatophyta</taxon>
        <taxon>Magnoliopsida</taxon>
        <taxon>Liliopsida</taxon>
        <taxon>Poales</taxon>
        <taxon>Poaceae</taxon>
        <taxon>PACMAD clade</taxon>
        <taxon>Panicoideae</taxon>
        <taxon>Panicodae</taxon>
        <taxon>Paniceae</taxon>
        <taxon>Melinidinae</taxon>
        <taxon>Urochloa</taxon>
    </lineage>
</organism>
<proteinExistence type="predicted"/>
<evidence type="ECO:0000313" key="2">
    <source>
        <dbReference type="EMBL" id="CAL4969928.1"/>
    </source>
</evidence>
<reference evidence="3" key="1">
    <citation type="submission" date="2024-06" db="EMBL/GenBank/DDBJ databases">
        <authorList>
            <person name="Ryan C."/>
        </authorList>
    </citation>
    <scope>NUCLEOTIDE SEQUENCE [LARGE SCALE GENOMIC DNA]</scope>
</reference>
<sequence>MARLTARLVWVAVLAVLSAGAVTLGNGELLDDFPYDLPQMRIISKQNPNLSLTARDETVVLAKTDFNDTSQVWFQDDRSIGTLGTDDGCRKPFALVNINIITSTAQAIVPPDDGSLPVKLGPYSPFHCVQLSTLWTKSRPVSGFSTIRMFSDDSRAFNGLEGTGKEGTVIGILPTDGVNPNVQWKIVDFSHA</sequence>
<accession>A0ABC8ZYJ8</accession>
<dbReference type="SUPFAM" id="SSF50370">
    <property type="entry name" value="Ricin B-like lectins"/>
    <property type="match status" value="1"/>
</dbReference>
<keyword evidence="3" id="KW-1185">Reference proteome</keyword>
<dbReference type="InterPro" id="IPR040249">
    <property type="entry name" value="Ricin_B-like_lectin_EULS3-like"/>
</dbReference>